<dbReference type="PIRSF" id="PIRSF001361">
    <property type="entry name" value="DAHP_synthase"/>
    <property type="match status" value="1"/>
</dbReference>
<comment type="similarity">
    <text evidence="3 8">Belongs to the class-I DAHP synthase family.</text>
</comment>
<dbReference type="GO" id="GO:0005737">
    <property type="term" value="C:cytoplasm"/>
    <property type="evidence" value="ECO:0007669"/>
    <property type="project" value="TreeGrafter"/>
</dbReference>
<feature type="domain" description="DAHP synthetase I/KDSA" evidence="9">
    <location>
        <begin position="35"/>
        <end position="333"/>
    </location>
</feature>
<organism evidence="10 11">
    <name type="scientific">Streptococcus iners subsp. hyiners</name>
    <dbReference type="NCBI Taxonomy" id="3028083"/>
    <lineage>
        <taxon>Bacteria</taxon>
        <taxon>Bacillati</taxon>
        <taxon>Bacillota</taxon>
        <taxon>Bacilli</taxon>
        <taxon>Lactobacillales</taxon>
        <taxon>Streptococcaceae</taxon>
        <taxon>Streptococcus</taxon>
        <taxon>Streptococcus iners</taxon>
    </lineage>
</organism>
<protein>
    <recommendedName>
        <fullName evidence="8">Phospho-2-dehydro-3-deoxyheptonate aldolase</fullName>
        <ecNumber evidence="8">2.5.1.54</ecNumber>
    </recommendedName>
</protein>
<evidence type="ECO:0000313" key="10">
    <source>
        <dbReference type="EMBL" id="WNY49783.1"/>
    </source>
</evidence>
<dbReference type="SUPFAM" id="SSF51569">
    <property type="entry name" value="Aldolase"/>
    <property type="match status" value="1"/>
</dbReference>
<dbReference type="Pfam" id="PF00793">
    <property type="entry name" value="DAHP_synth_1"/>
    <property type="match status" value="1"/>
</dbReference>
<keyword evidence="11" id="KW-1185">Reference proteome</keyword>
<comment type="function">
    <text evidence="1 8">Stereospecific condensation of phosphoenolpyruvate (PEP) and D-erythrose-4-phosphate (E4P) giving rise to 3-deoxy-D-arabino-heptulosonate-7-phosphate (DAHP).</text>
</comment>
<dbReference type="GO" id="GO:0008652">
    <property type="term" value="P:amino acid biosynthetic process"/>
    <property type="evidence" value="ECO:0007669"/>
    <property type="project" value="UniProtKB-KW"/>
</dbReference>
<reference evidence="10 11" key="1">
    <citation type="submission" date="2023-02" db="EMBL/GenBank/DDBJ databases">
        <title>Streptococcus sp. Genome Sequencing and Assembly.</title>
        <authorList>
            <person name="Shore S.M."/>
            <person name="Nicholson T.L."/>
        </authorList>
    </citation>
    <scope>NUCLEOTIDE SEQUENCE [LARGE SCALE GENOMIC DNA]</scope>
    <source>
        <strain evidence="10 11">29892</strain>
    </source>
</reference>
<evidence type="ECO:0000256" key="4">
    <source>
        <dbReference type="ARBA" id="ARBA00022605"/>
    </source>
</evidence>
<sequence>MGIHKRSTSLDIDKVKELSKLEGEFLAAKNQRDEELKGIIRGEDDRLLLVIGPCSSDNEEAVLEYANRLSKLQEEVKDKIFMVMRVYTAKPRTNGEGYKGLVHQPDTSKLPDLINGIAAVRNLHYRVITETGLTTADEMLYSANYPLVEDLVSYHAIGARSVEDQEHRFVASGIDMPTGMKNPTSGNLTVMFNGIYAAQNKQNFIYRDAEVDTDGNPLAHAILRGANTEQGTYEPNYYYDILLKTIKQYEQFGLEHPFIVIDTNHDNSGKNYLEQIRIVRQTLINRAWNESIRKYVRGFMIESYLEDGRQDSPEVFGKSITDPCLGWEKTEALIREIHQTL</sequence>
<evidence type="ECO:0000256" key="6">
    <source>
        <dbReference type="ARBA" id="ARBA00023141"/>
    </source>
</evidence>
<dbReference type="GO" id="GO:0003849">
    <property type="term" value="F:3-deoxy-7-phosphoheptulonate synthase activity"/>
    <property type="evidence" value="ECO:0007669"/>
    <property type="project" value="UniProtKB-EC"/>
</dbReference>
<comment type="pathway">
    <text evidence="2 8">Metabolic intermediate biosynthesis; chorismate biosynthesis; chorismate from D-erythrose 4-phosphate and phosphoenolpyruvate: step 1/7.</text>
</comment>
<accession>A0AA96VIJ4</accession>
<evidence type="ECO:0000256" key="7">
    <source>
        <dbReference type="ARBA" id="ARBA00047508"/>
    </source>
</evidence>
<dbReference type="Gene3D" id="3.20.20.70">
    <property type="entry name" value="Aldolase class I"/>
    <property type="match status" value="1"/>
</dbReference>
<proteinExistence type="inferred from homology"/>
<dbReference type="InterPro" id="IPR013785">
    <property type="entry name" value="Aldolase_TIM"/>
</dbReference>
<keyword evidence="4 8" id="KW-0028">Amino-acid biosynthesis</keyword>
<evidence type="ECO:0000256" key="2">
    <source>
        <dbReference type="ARBA" id="ARBA00004688"/>
    </source>
</evidence>
<keyword evidence="5 8" id="KW-0808">Transferase</keyword>
<evidence type="ECO:0000256" key="1">
    <source>
        <dbReference type="ARBA" id="ARBA00003726"/>
    </source>
</evidence>
<evidence type="ECO:0000256" key="8">
    <source>
        <dbReference type="PIRNR" id="PIRNR001361"/>
    </source>
</evidence>
<comment type="catalytic activity">
    <reaction evidence="7 8">
        <text>D-erythrose 4-phosphate + phosphoenolpyruvate + H2O = 7-phospho-2-dehydro-3-deoxy-D-arabino-heptonate + phosphate</text>
        <dbReference type="Rhea" id="RHEA:14717"/>
        <dbReference type="ChEBI" id="CHEBI:15377"/>
        <dbReference type="ChEBI" id="CHEBI:16897"/>
        <dbReference type="ChEBI" id="CHEBI:43474"/>
        <dbReference type="ChEBI" id="CHEBI:58394"/>
        <dbReference type="ChEBI" id="CHEBI:58702"/>
        <dbReference type="EC" id="2.5.1.54"/>
    </reaction>
</comment>
<evidence type="ECO:0000259" key="9">
    <source>
        <dbReference type="Pfam" id="PF00793"/>
    </source>
</evidence>
<dbReference type="Proteomes" id="UP001301526">
    <property type="component" value="Chromosome"/>
</dbReference>
<dbReference type="PANTHER" id="PTHR21225">
    <property type="entry name" value="PHOSPHO-2-DEHYDRO-3-DEOXYHEPTONATE ALDOLASE DAHP SYNTHETASE"/>
    <property type="match status" value="1"/>
</dbReference>
<dbReference type="InterPro" id="IPR006219">
    <property type="entry name" value="DAHP_synth_1"/>
</dbReference>
<evidence type="ECO:0000256" key="5">
    <source>
        <dbReference type="ARBA" id="ARBA00022679"/>
    </source>
</evidence>
<dbReference type="GO" id="GO:0009073">
    <property type="term" value="P:aromatic amino acid family biosynthetic process"/>
    <property type="evidence" value="ECO:0007669"/>
    <property type="project" value="UniProtKB-KW"/>
</dbReference>
<dbReference type="RefSeq" id="WP_248054483.1">
    <property type="nucleotide sequence ID" value="NZ_CP118734.1"/>
</dbReference>
<name>A0AA96VIJ4_9STRE</name>
<dbReference type="NCBIfam" id="NF009395">
    <property type="entry name" value="PRK12755.1"/>
    <property type="match status" value="1"/>
</dbReference>
<keyword evidence="6 8" id="KW-0057">Aromatic amino acid biosynthesis</keyword>
<dbReference type="InterPro" id="IPR006218">
    <property type="entry name" value="DAHP1/KDSA"/>
</dbReference>
<dbReference type="NCBIfam" id="TIGR00034">
    <property type="entry name" value="aroFGH"/>
    <property type="match status" value="1"/>
</dbReference>
<gene>
    <name evidence="10" type="ORF">PW220_03845</name>
</gene>
<dbReference type="EC" id="2.5.1.54" evidence="8"/>
<dbReference type="PANTHER" id="PTHR21225:SF12">
    <property type="entry name" value="PHOSPHO-2-DEHYDRO-3-DEOXYHEPTONATE ALDOLASE, TYROSINE-INHIBITED"/>
    <property type="match status" value="1"/>
</dbReference>
<dbReference type="AlphaFoldDB" id="A0AA96VIJ4"/>
<evidence type="ECO:0000256" key="3">
    <source>
        <dbReference type="ARBA" id="ARBA00007985"/>
    </source>
</evidence>
<dbReference type="EMBL" id="CP118734">
    <property type="protein sequence ID" value="WNY49783.1"/>
    <property type="molecule type" value="Genomic_DNA"/>
</dbReference>
<evidence type="ECO:0000313" key="11">
    <source>
        <dbReference type="Proteomes" id="UP001301526"/>
    </source>
</evidence>